<dbReference type="Proteomes" id="UP000996601">
    <property type="component" value="Unassembled WGS sequence"/>
</dbReference>
<gene>
    <name evidence="1" type="ORF">GB927_005665</name>
</gene>
<comment type="caution">
    <text evidence="1">The sequence shown here is derived from an EMBL/GenBank/DDBJ whole genome shotgun (WGS) entry which is preliminary data.</text>
</comment>
<accession>A0ABT1R336</accession>
<name>A0ABT1R336_9HYPH</name>
<dbReference type="EMBL" id="WHSB02000002">
    <property type="protein sequence ID" value="MCQ4629516.1"/>
    <property type="molecule type" value="Genomic_DNA"/>
</dbReference>
<keyword evidence="2" id="KW-1185">Reference proteome</keyword>
<proteinExistence type="predicted"/>
<sequence>MQDLLSIETACGALQFDPAVGNIPRLRFHWAGHTIEPLYAAPWRDEPEAQADANLSPAERRLAGDFFCAPFAAAVDPDVPAHGWTANSPWRLEARKPGGLRLALAQDVHGARITKDLALAEDAPLVYQEHQIEGGESLLPVSHHPMLHLSGQGRFFTSKKRAILTPGQVFQPGRSCLAYPTRATELEHIAGASGKPVDLTRWPIGIRNEDFVTLVEAPGATLGWSAVIRDDENDIVFFLKDPSVLPITMLWFSNGGRDHAPWNGRVLGVTGIEDACCAGATGEAAALRENPIAAEGVATGLPLGEGRSHTVRHVMGAVPRPSGWTEIAGISVAGDRLTISDDAGRQVSLPWRRDFLKGHE</sequence>
<protein>
    <submittedName>
        <fullName evidence="1">Uncharacterized protein</fullName>
    </submittedName>
</protein>
<evidence type="ECO:0000313" key="2">
    <source>
        <dbReference type="Proteomes" id="UP000996601"/>
    </source>
</evidence>
<dbReference type="RefSeq" id="WP_256115677.1">
    <property type="nucleotide sequence ID" value="NZ_WHSB02000002.1"/>
</dbReference>
<organism evidence="1 2">
    <name type="scientific">Shinella lacus</name>
    <dbReference type="NCBI Taxonomy" id="2654216"/>
    <lineage>
        <taxon>Bacteria</taxon>
        <taxon>Pseudomonadati</taxon>
        <taxon>Pseudomonadota</taxon>
        <taxon>Alphaproteobacteria</taxon>
        <taxon>Hyphomicrobiales</taxon>
        <taxon>Rhizobiaceae</taxon>
        <taxon>Shinella</taxon>
    </lineage>
</organism>
<reference evidence="1" key="1">
    <citation type="submission" date="2021-07" db="EMBL/GenBank/DDBJ databases">
        <title>Shinella sp. nov., a novel member of the genus Shinella from water.</title>
        <authorList>
            <person name="Deng Y."/>
        </authorList>
    </citation>
    <scope>NUCLEOTIDE SEQUENCE</scope>
    <source>
        <strain evidence="1">CPCC 100929</strain>
    </source>
</reference>
<evidence type="ECO:0000313" key="1">
    <source>
        <dbReference type="EMBL" id="MCQ4629516.1"/>
    </source>
</evidence>